<dbReference type="InterPro" id="IPR001752">
    <property type="entry name" value="Kinesin_motor_dom"/>
</dbReference>
<dbReference type="EMBL" id="GL376612">
    <property type="status" value="NOT_ANNOTATED_CDS"/>
    <property type="molecule type" value="Genomic_DNA"/>
</dbReference>
<dbReference type="Proteomes" id="UP000019132">
    <property type="component" value="Unassembled WGS sequence"/>
</dbReference>
<accession>K3X5Z8</accession>
<dbReference type="GO" id="GO:0005874">
    <property type="term" value="C:microtubule"/>
    <property type="evidence" value="ECO:0007669"/>
    <property type="project" value="UniProtKB-KW"/>
</dbReference>
<evidence type="ECO:0000256" key="1">
    <source>
        <dbReference type="ARBA" id="ARBA00022701"/>
    </source>
</evidence>
<dbReference type="GO" id="GO:0003777">
    <property type="term" value="F:microtubule motor activity"/>
    <property type="evidence" value="ECO:0007669"/>
    <property type="project" value="InterPro"/>
</dbReference>
<dbReference type="PANTHER" id="PTHR47968:SF36">
    <property type="entry name" value="KINESIN HEAVY CHAIN ISOFORM X1"/>
    <property type="match status" value="1"/>
</dbReference>
<dbReference type="Gene3D" id="3.40.850.10">
    <property type="entry name" value="Kinesin motor domain"/>
    <property type="match status" value="1"/>
</dbReference>
<feature type="binding site" evidence="4">
    <location>
        <begin position="72"/>
        <end position="79"/>
    </location>
    <ligand>
        <name>ATP</name>
        <dbReference type="ChEBI" id="CHEBI:30616"/>
    </ligand>
</feature>
<protein>
    <recommendedName>
        <fullName evidence="5">Kinesin motor domain-containing protein</fullName>
    </recommendedName>
</protein>
<dbReference type="EnsemblProtists" id="PYU1_T012647">
    <property type="protein sequence ID" value="PYU1_T012647"/>
    <property type="gene ID" value="PYU1_G012621"/>
</dbReference>
<dbReference type="InterPro" id="IPR027640">
    <property type="entry name" value="Kinesin-like_fam"/>
</dbReference>
<reference evidence="7" key="2">
    <citation type="submission" date="2010-04" db="EMBL/GenBank/DDBJ databases">
        <authorList>
            <person name="Buell R."/>
            <person name="Hamilton J."/>
            <person name="Hostetler J."/>
        </authorList>
    </citation>
    <scope>NUCLEOTIDE SEQUENCE [LARGE SCALE GENOMIC DNA]</scope>
    <source>
        <strain evidence="7">DAOM:BR144</strain>
    </source>
</reference>
<evidence type="ECO:0000313" key="6">
    <source>
        <dbReference type="EnsemblProtists" id="PYU1_T012647"/>
    </source>
</evidence>
<keyword evidence="4" id="KW-0547">Nucleotide-binding</keyword>
<dbReference type="InParanoid" id="K3X5Z8"/>
<keyword evidence="2" id="KW-0175">Coiled coil</keyword>
<dbReference type="SUPFAM" id="SSF52540">
    <property type="entry name" value="P-loop containing nucleoside triphosphate hydrolases"/>
    <property type="match status" value="1"/>
</dbReference>
<keyword evidence="3 4" id="KW-0505">Motor protein</keyword>
<reference evidence="6" key="3">
    <citation type="submission" date="2015-02" db="UniProtKB">
        <authorList>
            <consortium name="EnsemblProtists"/>
        </authorList>
    </citation>
    <scope>IDENTIFICATION</scope>
    <source>
        <strain evidence="6">DAOM BR144</strain>
    </source>
</reference>
<evidence type="ECO:0000256" key="3">
    <source>
        <dbReference type="ARBA" id="ARBA00023175"/>
    </source>
</evidence>
<organism evidence="6 7">
    <name type="scientific">Globisporangium ultimum (strain ATCC 200006 / CBS 805.95 / DAOM BR144)</name>
    <name type="common">Pythium ultimum</name>
    <dbReference type="NCBI Taxonomy" id="431595"/>
    <lineage>
        <taxon>Eukaryota</taxon>
        <taxon>Sar</taxon>
        <taxon>Stramenopiles</taxon>
        <taxon>Oomycota</taxon>
        <taxon>Peronosporomycetes</taxon>
        <taxon>Pythiales</taxon>
        <taxon>Pythiaceae</taxon>
        <taxon>Globisporangium</taxon>
    </lineage>
</organism>
<dbReference type="AlphaFoldDB" id="K3X5Z8"/>
<dbReference type="eggNOG" id="KOG0243">
    <property type="taxonomic scope" value="Eukaryota"/>
</dbReference>
<evidence type="ECO:0000256" key="4">
    <source>
        <dbReference type="PROSITE-ProRule" id="PRU00283"/>
    </source>
</evidence>
<feature type="domain" description="Kinesin motor" evidence="5">
    <location>
        <begin position="1"/>
        <end position="83"/>
    </location>
</feature>
<comment type="similarity">
    <text evidence="4">Belongs to the TRAFAC class myosin-kinesin ATPase superfamily. Kinesin family.</text>
</comment>
<dbReference type="GO" id="GO:0008017">
    <property type="term" value="F:microtubule binding"/>
    <property type="evidence" value="ECO:0007669"/>
    <property type="project" value="InterPro"/>
</dbReference>
<sequence>MCFFLQVVKVDDEKTQVYVCKRKNETEIDRELRCTYDRVFDPSATQQHVFDYLQDSVQQVAQGFNCTIFAYGQTGTGKTHTML</sequence>
<evidence type="ECO:0000259" key="5">
    <source>
        <dbReference type="PROSITE" id="PS50067"/>
    </source>
</evidence>
<evidence type="ECO:0000256" key="2">
    <source>
        <dbReference type="ARBA" id="ARBA00023054"/>
    </source>
</evidence>
<dbReference type="STRING" id="431595.K3X5Z8"/>
<dbReference type="InterPro" id="IPR027417">
    <property type="entry name" value="P-loop_NTPase"/>
</dbReference>
<dbReference type="Pfam" id="PF00225">
    <property type="entry name" value="Kinesin"/>
    <property type="match status" value="1"/>
</dbReference>
<keyword evidence="1" id="KW-0493">Microtubule</keyword>
<keyword evidence="7" id="KW-1185">Reference proteome</keyword>
<dbReference type="InterPro" id="IPR036961">
    <property type="entry name" value="Kinesin_motor_dom_sf"/>
</dbReference>
<evidence type="ECO:0000313" key="7">
    <source>
        <dbReference type="Proteomes" id="UP000019132"/>
    </source>
</evidence>
<dbReference type="VEuPathDB" id="FungiDB:PYU1_G012621"/>
<dbReference type="PROSITE" id="PS50067">
    <property type="entry name" value="KINESIN_MOTOR_2"/>
    <property type="match status" value="1"/>
</dbReference>
<name>K3X5Z8_GLOUD</name>
<dbReference type="PANTHER" id="PTHR47968">
    <property type="entry name" value="CENTROMERE PROTEIN E"/>
    <property type="match status" value="1"/>
</dbReference>
<reference evidence="7" key="1">
    <citation type="journal article" date="2010" name="Genome Biol.">
        <title>Genome sequence of the necrotrophic plant pathogen Pythium ultimum reveals original pathogenicity mechanisms and effector repertoire.</title>
        <authorList>
            <person name="Levesque C.A."/>
            <person name="Brouwer H."/>
            <person name="Cano L."/>
            <person name="Hamilton J.P."/>
            <person name="Holt C."/>
            <person name="Huitema E."/>
            <person name="Raffaele S."/>
            <person name="Robideau G.P."/>
            <person name="Thines M."/>
            <person name="Win J."/>
            <person name="Zerillo M.M."/>
            <person name="Beakes G.W."/>
            <person name="Boore J.L."/>
            <person name="Busam D."/>
            <person name="Dumas B."/>
            <person name="Ferriera S."/>
            <person name="Fuerstenberg S.I."/>
            <person name="Gachon C.M."/>
            <person name="Gaulin E."/>
            <person name="Govers F."/>
            <person name="Grenville-Briggs L."/>
            <person name="Horner N."/>
            <person name="Hostetler J."/>
            <person name="Jiang R.H."/>
            <person name="Johnson J."/>
            <person name="Krajaejun T."/>
            <person name="Lin H."/>
            <person name="Meijer H.J."/>
            <person name="Moore B."/>
            <person name="Morris P."/>
            <person name="Phuntmart V."/>
            <person name="Puiu D."/>
            <person name="Shetty J."/>
            <person name="Stajich J.E."/>
            <person name="Tripathy S."/>
            <person name="Wawra S."/>
            <person name="van West P."/>
            <person name="Whitty B.R."/>
            <person name="Coutinho P.M."/>
            <person name="Henrissat B."/>
            <person name="Martin F."/>
            <person name="Thomas P.D."/>
            <person name="Tyler B.M."/>
            <person name="De Vries R.P."/>
            <person name="Kamoun S."/>
            <person name="Yandell M."/>
            <person name="Tisserat N."/>
            <person name="Buell C.R."/>
        </authorList>
    </citation>
    <scope>NUCLEOTIDE SEQUENCE</scope>
    <source>
        <strain evidence="7">DAOM:BR144</strain>
    </source>
</reference>
<proteinExistence type="inferred from homology"/>
<dbReference type="GO" id="GO:0007018">
    <property type="term" value="P:microtubule-based movement"/>
    <property type="evidence" value="ECO:0007669"/>
    <property type="project" value="InterPro"/>
</dbReference>
<dbReference type="HOGENOM" id="CLU_2547594_0_0_1"/>
<dbReference type="GO" id="GO:0005524">
    <property type="term" value="F:ATP binding"/>
    <property type="evidence" value="ECO:0007669"/>
    <property type="project" value="UniProtKB-UniRule"/>
</dbReference>
<keyword evidence="4" id="KW-0067">ATP-binding</keyword>